<evidence type="ECO:0000256" key="1">
    <source>
        <dbReference type="SAM" id="MobiDB-lite"/>
    </source>
</evidence>
<organism evidence="2 3">
    <name type="scientific">Amycolatopsis cynarae</name>
    <dbReference type="NCBI Taxonomy" id="2995223"/>
    <lineage>
        <taxon>Bacteria</taxon>
        <taxon>Bacillati</taxon>
        <taxon>Actinomycetota</taxon>
        <taxon>Actinomycetes</taxon>
        <taxon>Pseudonocardiales</taxon>
        <taxon>Pseudonocardiaceae</taxon>
        <taxon>Amycolatopsis</taxon>
    </lineage>
</organism>
<accession>A0ABY7B3I1</accession>
<protein>
    <submittedName>
        <fullName evidence="2">Uncharacterized protein</fullName>
    </submittedName>
</protein>
<dbReference type="EMBL" id="CP113836">
    <property type="protein sequence ID" value="WAL66881.1"/>
    <property type="molecule type" value="Genomic_DNA"/>
</dbReference>
<feature type="compositionally biased region" description="Basic and acidic residues" evidence="1">
    <location>
        <begin position="125"/>
        <end position="134"/>
    </location>
</feature>
<gene>
    <name evidence="2" type="ORF">ORV05_03475</name>
</gene>
<sequence length="162" mass="18118">MHELARDIPGARFEDPEHELGPADRIKQELAERLAAEDGLDPLKALREIPGAIRYSLSLPTEDYTAEVRELQSRLAAAGYEPVELRNGWLDGGDGQGITARWREPETGVIFELDYHTPESWQAEAAHDAAEHANDPPPPGHLVRPHQTSHRARRTGRCRARP</sequence>
<proteinExistence type="predicted"/>
<name>A0ABY7B3I1_9PSEU</name>
<evidence type="ECO:0000313" key="2">
    <source>
        <dbReference type="EMBL" id="WAL66881.1"/>
    </source>
</evidence>
<feature type="compositionally biased region" description="Basic residues" evidence="1">
    <location>
        <begin position="143"/>
        <end position="162"/>
    </location>
</feature>
<feature type="region of interest" description="Disordered" evidence="1">
    <location>
        <begin position="120"/>
        <end position="162"/>
    </location>
</feature>
<reference evidence="2" key="1">
    <citation type="submission" date="2022-11" db="EMBL/GenBank/DDBJ databases">
        <authorList>
            <person name="Mo P."/>
        </authorList>
    </citation>
    <scope>NUCLEOTIDE SEQUENCE</scope>
    <source>
        <strain evidence="2">HUAS 11-8</strain>
    </source>
</reference>
<feature type="compositionally biased region" description="Basic and acidic residues" evidence="1">
    <location>
        <begin position="12"/>
        <end position="22"/>
    </location>
</feature>
<keyword evidence="3" id="KW-1185">Reference proteome</keyword>
<feature type="region of interest" description="Disordered" evidence="1">
    <location>
        <begin position="1"/>
        <end position="22"/>
    </location>
</feature>
<dbReference type="RefSeq" id="WP_268757006.1">
    <property type="nucleotide sequence ID" value="NZ_CP113836.1"/>
</dbReference>
<evidence type="ECO:0000313" key="3">
    <source>
        <dbReference type="Proteomes" id="UP001163203"/>
    </source>
</evidence>
<dbReference type="Proteomes" id="UP001163203">
    <property type="component" value="Chromosome"/>
</dbReference>